<dbReference type="Proteomes" id="UP000288216">
    <property type="component" value="Unassembled WGS sequence"/>
</dbReference>
<evidence type="ECO:0000313" key="2">
    <source>
        <dbReference type="EMBL" id="GCB70639.1"/>
    </source>
</evidence>
<sequence>MNSTAGMAGPWEDEEVDFLGPLLSGESVLVVTDYYSRYYDHVAMKFTTEKMVSALIEIFASLQRGPEVTLSKEGDSNVGAEQIQKSNGC</sequence>
<evidence type="ECO:0000313" key="3">
    <source>
        <dbReference type="Proteomes" id="UP000288216"/>
    </source>
</evidence>
<protein>
    <recommendedName>
        <fullName evidence="4">Integrase catalytic domain-containing protein</fullName>
    </recommendedName>
</protein>
<accession>A0A401PC12</accession>
<gene>
    <name evidence="2" type="ORF">scyTo_0008628</name>
</gene>
<evidence type="ECO:0008006" key="4">
    <source>
        <dbReference type="Google" id="ProtNLM"/>
    </source>
</evidence>
<organism evidence="2 3">
    <name type="scientific">Scyliorhinus torazame</name>
    <name type="common">Cloudy catshark</name>
    <name type="synonym">Catulus torazame</name>
    <dbReference type="NCBI Taxonomy" id="75743"/>
    <lineage>
        <taxon>Eukaryota</taxon>
        <taxon>Metazoa</taxon>
        <taxon>Chordata</taxon>
        <taxon>Craniata</taxon>
        <taxon>Vertebrata</taxon>
        <taxon>Chondrichthyes</taxon>
        <taxon>Elasmobranchii</taxon>
        <taxon>Galeomorphii</taxon>
        <taxon>Galeoidea</taxon>
        <taxon>Carcharhiniformes</taxon>
        <taxon>Scyliorhinidae</taxon>
        <taxon>Scyliorhinus</taxon>
    </lineage>
</organism>
<evidence type="ECO:0000256" key="1">
    <source>
        <dbReference type="SAM" id="MobiDB-lite"/>
    </source>
</evidence>
<dbReference type="STRING" id="75743.A0A401PC12"/>
<proteinExistence type="predicted"/>
<dbReference type="EMBL" id="BFAA01003348">
    <property type="protein sequence ID" value="GCB70639.1"/>
    <property type="molecule type" value="Genomic_DNA"/>
</dbReference>
<feature type="region of interest" description="Disordered" evidence="1">
    <location>
        <begin position="69"/>
        <end position="89"/>
    </location>
</feature>
<comment type="caution">
    <text evidence="2">The sequence shown here is derived from an EMBL/GenBank/DDBJ whole genome shotgun (WGS) entry which is preliminary data.</text>
</comment>
<name>A0A401PC12_SCYTO</name>
<keyword evidence="3" id="KW-1185">Reference proteome</keyword>
<dbReference type="OrthoDB" id="775972at2759"/>
<reference evidence="2 3" key="1">
    <citation type="journal article" date="2018" name="Nat. Ecol. Evol.">
        <title>Shark genomes provide insights into elasmobranch evolution and the origin of vertebrates.</title>
        <authorList>
            <person name="Hara Y"/>
            <person name="Yamaguchi K"/>
            <person name="Onimaru K"/>
            <person name="Kadota M"/>
            <person name="Koyanagi M"/>
            <person name="Keeley SD"/>
            <person name="Tatsumi K"/>
            <person name="Tanaka K"/>
            <person name="Motone F"/>
            <person name="Kageyama Y"/>
            <person name="Nozu R"/>
            <person name="Adachi N"/>
            <person name="Nishimura O"/>
            <person name="Nakagawa R"/>
            <person name="Tanegashima C"/>
            <person name="Kiyatake I"/>
            <person name="Matsumoto R"/>
            <person name="Murakumo K"/>
            <person name="Nishida K"/>
            <person name="Terakita A"/>
            <person name="Kuratani S"/>
            <person name="Sato K"/>
            <person name="Hyodo S Kuraku.S."/>
        </authorList>
    </citation>
    <scope>NUCLEOTIDE SEQUENCE [LARGE SCALE GENOMIC DNA]</scope>
</reference>
<dbReference type="AlphaFoldDB" id="A0A401PC12"/>